<evidence type="ECO:0000313" key="4">
    <source>
        <dbReference type="Proteomes" id="UP000019484"/>
    </source>
</evidence>
<dbReference type="Proteomes" id="UP000019484">
    <property type="component" value="Unassembled WGS sequence"/>
</dbReference>
<comment type="caution">
    <text evidence="3">The sequence shown here is derived from an EMBL/GenBank/DDBJ whole genome shotgun (WGS) entry which is preliminary data.</text>
</comment>
<dbReference type="AlphaFoldDB" id="W9XXC2"/>
<sequence length="350" mass="38096">MKITTRRVTTGEIFPISQPQSQSQSQSQRQDQPSKPYRPQSPALHRLSKFRTIVFPMLIVLVFTSLVLGAIYAYCVANPHTEIADRLAQNSTAEIEGSLFGKRRPSMLSPVSISSGIITPRSASTDDDSQSTEPAATITATTDSTSATTGGSSSSSSSSSSPSSLALLFYTFTTPGISLFHLSMEILIHHHTPHHLTLRRTYLAIMTLSSFLVAGWITTLGFWMHCELGPTLHNQHDSGPTSSSTFRHIQAQAAICPVQVRGHFMYGIHEVSISKAVVGGIIVLVYVCHVVLLGMGFKAQRRVWRLVGIGGGGGLEHGEASEIVIRVEEDEEEDGQGHGREYEYGEMIKS</sequence>
<accession>W9XXC2</accession>
<evidence type="ECO:0000256" key="1">
    <source>
        <dbReference type="SAM" id="MobiDB-lite"/>
    </source>
</evidence>
<keyword evidence="2" id="KW-0812">Transmembrane</keyword>
<keyword evidence="2" id="KW-0472">Membrane</keyword>
<dbReference type="RefSeq" id="XP_007727131.1">
    <property type="nucleotide sequence ID" value="XM_007728941.1"/>
</dbReference>
<protein>
    <submittedName>
        <fullName evidence="3">Uncharacterized protein</fullName>
    </submittedName>
</protein>
<feature type="transmembrane region" description="Helical" evidence="2">
    <location>
        <begin position="202"/>
        <end position="224"/>
    </location>
</feature>
<dbReference type="GeneID" id="19162930"/>
<evidence type="ECO:0000256" key="2">
    <source>
        <dbReference type="SAM" id="Phobius"/>
    </source>
</evidence>
<proteinExistence type="predicted"/>
<keyword evidence="4" id="KW-1185">Reference proteome</keyword>
<name>W9XXC2_9EURO</name>
<organism evidence="3 4">
    <name type="scientific">Capronia coronata CBS 617.96</name>
    <dbReference type="NCBI Taxonomy" id="1182541"/>
    <lineage>
        <taxon>Eukaryota</taxon>
        <taxon>Fungi</taxon>
        <taxon>Dikarya</taxon>
        <taxon>Ascomycota</taxon>
        <taxon>Pezizomycotina</taxon>
        <taxon>Eurotiomycetes</taxon>
        <taxon>Chaetothyriomycetidae</taxon>
        <taxon>Chaetothyriales</taxon>
        <taxon>Herpotrichiellaceae</taxon>
        <taxon>Capronia</taxon>
    </lineage>
</organism>
<dbReference type="HOGENOM" id="CLU_978444_0_0_1"/>
<reference evidence="3 4" key="1">
    <citation type="submission" date="2013-03" db="EMBL/GenBank/DDBJ databases">
        <title>The Genome Sequence of Capronia coronata CBS 617.96.</title>
        <authorList>
            <consortium name="The Broad Institute Genomics Platform"/>
            <person name="Cuomo C."/>
            <person name="de Hoog S."/>
            <person name="Gorbushina A."/>
            <person name="Walker B."/>
            <person name="Young S.K."/>
            <person name="Zeng Q."/>
            <person name="Gargeya S."/>
            <person name="Fitzgerald M."/>
            <person name="Haas B."/>
            <person name="Abouelleil A."/>
            <person name="Allen A.W."/>
            <person name="Alvarado L."/>
            <person name="Arachchi H.M."/>
            <person name="Berlin A.M."/>
            <person name="Chapman S.B."/>
            <person name="Gainer-Dewar J."/>
            <person name="Goldberg J."/>
            <person name="Griggs A."/>
            <person name="Gujja S."/>
            <person name="Hansen M."/>
            <person name="Howarth C."/>
            <person name="Imamovic A."/>
            <person name="Ireland A."/>
            <person name="Larimer J."/>
            <person name="McCowan C."/>
            <person name="Murphy C."/>
            <person name="Pearson M."/>
            <person name="Poon T.W."/>
            <person name="Priest M."/>
            <person name="Roberts A."/>
            <person name="Saif S."/>
            <person name="Shea T."/>
            <person name="Sisk P."/>
            <person name="Sykes S."/>
            <person name="Wortman J."/>
            <person name="Nusbaum C."/>
            <person name="Birren B."/>
        </authorList>
    </citation>
    <scope>NUCLEOTIDE SEQUENCE [LARGE SCALE GENOMIC DNA]</scope>
    <source>
        <strain evidence="3 4">CBS 617.96</strain>
    </source>
</reference>
<feature type="transmembrane region" description="Helical" evidence="2">
    <location>
        <begin position="276"/>
        <end position="297"/>
    </location>
</feature>
<feature type="region of interest" description="Disordered" evidence="1">
    <location>
        <begin position="117"/>
        <end position="162"/>
    </location>
</feature>
<feature type="region of interest" description="Disordered" evidence="1">
    <location>
        <begin position="329"/>
        <end position="350"/>
    </location>
</feature>
<feature type="compositionally biased region" description="Low complexity" evidence="1">
    <location>
        <begin position="135"/>
        <end position="162"/>
    </location>
</feature>
<evidence type="ECO:0000313" key="3">
    <source>
        <dbReference type="EMBL" id="EXJ82010.1"/>
    </source>
</evidence>
<dbReference type="OrthoDB" id="4148416at2759"/>
<gene>
    <name evidence="3" type="ORF">A1O1_08078</name>
</gene>
<feature type="transmembrane region" description="Helical" evidence="2">
    <location>
        <begin position="164"/>
        <end position="182"/>
    </location>
</feature>
<feature type="compositionally biased region" description="Low complexity" evidence="1">
    <location>
        <begin position="17"/>
        <end position="34"/>
    </location>
</feature>
<feature type="region of interest" description="Disordered" evidence="1">
    <location>
        <begin position="1"/>
        <end position="42"/>
    </location>
</feature>
<feature type="transmembrane region" description="Helical" evidence="2">
    <location>
        <begin position="53"/>
        <end position="74"/>
    </location>
</feature>
<feature type="compositionally biased region" description="Basic and acidic residues" evidence="1">
    <location>
        <begin position="335"/>
        <end position="350"/>
    </location>
</feature>
<dbReference type="EMBL" id="AMWN01000007">
    <property type="protein sequence ID" value="EXJ82010.1"/>
    <property type="molecule type" value="Genomic_DNA"/>
</dbReference>
<keyword evidence="2" id="KW-1133">Transmembrane helix</keyword>